<reference evidence="9 10" key="1">
    <citation type="journal article" date="2014" name="Nat. Genet.">
        <title>Genome sequence of the hot pepper provides insights into the evolution of pungency in Capsicum species.</title>
        <authorList>
            <person name="Kim S."/>
            <person name="Park M."/>
            <person name="Yeom S.I."/>
            <person name="Kim Y.M."/>
            <person name="Lee J.M."/>
            <person name="Lee H.A."/>
            <person name="Seo E."/>
            <person name="Choi J."/>
            <person name="Cheong K."/>
            <person name="Kim K.T."/>
            <person name="Jung K."/>
            <person name="Lee G.W."/>
            <person name="Oh S.K."/>
            <person name="Bae C."/>
            <person name="Kim S.B."/>
            <person name="Lee H.Y."/>
            <person name="Kim S.Y."/>
            <person name="Kim M.S."/>
            <person name="Kang B.C."/>
            <person name="Jo Y.D."/>
            <person name="Yang H.B."/>
            <person name="Jeong H.J."/>
            <person name="Kang W.H."/>
            <person name="Kwon J.K."/>
            <person name="Shin C."/>
            <person name="Lim J.Y."/>
            <person name="Park J.H."/>
            <person name="Huh J.H."/>
            <person name="Kim J.S."/>
            <person name="Kim B.D."/>
            <person name="Cohen O."/>
            <person name="Paran I."/>
            <person name="Suh M.C."/>
            <person name="Lee S.B."/>
            <person name="Kim Y.K."/>
            <person name="Shin Y."/>
            <person name="Noh S.J."/>
            <person name="Park J."/>
            <person name="Seo Y.S."/>
            <person name="Kwon S.Y."/>
            <person name="Kim H.A."/>
            <person name="Park J.M."/>
            <person name="Kim H.J."/>
            <person name="Choi S.B."/>
            <person name="Bosland P.W."/>
            <person name="Reeves G."/>
            <person name="Jo S.H."/>
            <person name="Lee B.W."/>
            <person name="Cho H.T."/>
            <person name="Choi H.S."/>
            <person name="Lee M.S."/>
            <person name="Yu Y."/>
            <person name="Do Choi Y."/>
            <person name="Park B.S."/>
            <person name="van Deynze A."/>
            <person name="Ashrafi H."/>
            <person name="Hill T."/>
            <person name="Kim W.T."/>
            <person name="Pai H.S."/>
            <person name="Ahn H.K."/>
            <person name="Yeam I."/>
            <person name="Giovannoni J.J."/>
            <person name="Rose J.K."/>
            <person name="Sorensen I."/>
            <person name="Lee S.J."/>
            <person name="Kim R.W."/>
            <person name="Choi I.Y."/>
            <person name="Choi B.S."/>
            <person name="Lim J.S."/>
            <person name="Lee Y.H."/>
            <person name="Choi D."/>
        </authorList>
    </citation>
    <scope>NUCLEOTIDE SEQUENCE [LARGE SCALE GENOMIC DNA]</scope>
    <source>
        <strain evidence="10">cv. CM334</strain>
    </source>
</reference>
<dbReference type="AlphaFoldDB" id="A0A2G2Z2D6"/>
<sequence>MDPMSSATDNAVELKRNLSISYNRERQGKITVEILEIVCAKDLIVWFYSFTLQLLLVKLVQLVYVIVQELEGFISLEYENGEKNSLFLRSTKRCIERKSRMAQEEIGWNRVLGLHIIEEWSQTQPTSEDGTMVKPSPAEMNNMWTSMVGGPKKGRICGTGVLQSSSTLLLFPSSSSTLRTVEEMEAMKKQIVELMQKCAANDARFAKFDKFEELVKNHMSQLFNDEEDNEFDDN</sequence>
<comment type="subcellular location">
    <subcellularLocation>
        <location evidence="1">Membrane</location>
        <topology evidence="1">Peripheral membrane protein</topology>
    </subcellularLocation>
</comment>
<keyword evidence="5" id="KW-0406">Ion transport</keyword>
<dbReference type="STRING" id="4072.A0A2G2Z2D6"/>
<name>A0A2G2Z2D6_CAPAN</name>
<dbReference type="SUPFAM" id="SSF52943">
    <property type="entry name" value="ATP synthase (F1-ATPase), gamma subunit"/>
    <property type="match status" value="1"/>
</dbReference>
<dbReference type="InterPro" id="IPR000131">
    <property type="entry name" value="ATP_synth_F1_gsu"/>
</dbReference>
<evidence type="ECO:0000256" key="6">
    <source>
        <dbReference type="ARBA" id="ARBA00023136"/>
    </source>
</evidence>
<dbReference type="PANTHER" id="PTHR11693:SF22">
    <property type="entry name" value="ATP SYNTHASE SUBUNIT GAMMA, MITOCHONDRIAL"/>
    <property type="match status" value="1"/>
</dbReference>
<dbReference type="Pfam" id="PF00231">
    <property type="entry name" value="ATP-synt"/>
    <property type="match status" value="1"/>
</dbReference>
<dbReference type="InterPro" id="IPR035968">
    <property type="entry name" value="ATP_synth_F1_ATPase_gsu"/>
</dbReference>
<comment type="similarity">
    <text evidence="2">Belongs to the ATPase gamma chain family.</text>
</comment>
<dbReference type="GO" id="GO:0046933">
    <property type="term" value="F:proton-transporting ATP synthase activity, rotational mechanism"/>
    <property type="evidence" value="ECO:0007669"/>
    <property type="project" value="InterPro"/>
</dbReference>
<evidence type="ECO:0000256" key="3">
    <source>
        <dbReference type="ARBA" id="ARBA00022448"/>
    </source>
</evidence>
<comment type="caution">
    <text evidence="9">The sequence shown here is derived from an EMBL/GenBank/DDBJ whole genome shotgun (WGS) entry which is preliminary data.</text>
</comment>
<proteinExistence type="inferred from homology"/>
<evidence type="ECO:0000256" key="2">
    <source>
        <dbReference type="ARBA" id="ARBA00007681"/>
    </source>
</evidence>
<dbReference type="Gramene" id="PHT76133">
    <property type="protein sequence ID" value="PHT76133"/>
    <property type="gene ID" value="T459_19655"/>
</dbReference>
<evidence type="ECO:0000256" key="1">
    <source>
        <dbReference type="ARBA" id="ARBA00004170"/>
    </source>
</evidence>
<evidence type="ECO:0000313" key="10">
    <source>
        <dbReference type="Proteomes" id="UP000222542"/>
    </source>
</evidence>
<accession>A0A2G2Z2D6</accession>
<reference evidence="9 10" key="2">
    <citation type="journal article" date="2017" name="Genome Biol.">
        <title>New reference genome sequences of hot pepper reveal the massive evolution of plant disease-resistance genes by retroduplication.</title>
        <authorList>
            <person name="Kim S."/>
            <person name="Park J."/>
            <person name="Yeom S.I."/>
            <person name="Kim Y.M."/>
            <person name="Seo E."/>
            <person name="Kim K.T."/>
            <person name="Kim M.S."/>
            <person name="Lee J.M."/>
            <person name="Cheong K."/>
            <person name="Shin H.S."/>
            <person name="Kim S.B."/>
            <person name="Han K."/>
            <person name="Lee J."/>
            <person name="Park M."/>
            <person name="Lee H.A."/>
            <person name="Lee H.Y."/>
            <person name="Lee Y."/>
            <person name="Oh S."/>
            <person name="Lee J.H."/>
            <person name="Choi E."/>
            <person name="Choi E."/>
            <person name="Lee S.E."/>
            <person name="Jeon J."/>
            <person name="Kim H."/>
            <person name="Choi G."/>
            <person name="Song H."/>
            <person name="Lee J."/>
            <person name="Lee S.C."/>
            <person name="Kwon J.K."/>
            <person name="Lee H.Y."/>
            <person name="Koo N."/>
            <person name="Hong Y."/>
            <person name="Kim R.W."/>
            <person name="Kang W.H."/>
            <person name="Huh J.H."/>
            <person name="Kang B.C."/>
            <person name="Yang T.J."/>
            <person name="Lee Y.H."/>
            <person name="Bennetzen J.L."/>
            <person name="Choi D."/>
        </authorList>
    </citation>
    <scope>NUCLEOTIDE SEQUENCE [LARGE SCALE GENOMIC DNA]</scope>
    <source>
        <strain evidence="10">cv. CM334</strain>
    </source>
</reference>
<dbReference type="EMBL" id="AYRZ02000007">
    <property type="protein sequence ID" value="PHT76133.1"/>
    <property type="molecule type" value="Genomic_DNA"/>
</dbReference>
<keyword evidence="10" id="KW-1185">Reference proteome</keyword>
<dbReference type="Proteomes" id="UP000222542">
    <property type="component" value="Unassembled WGS sequence"/>
</dbReference>
<evidence type="ECO:0000313" key="9">
    <source>
        <dbReference type="EMBL" id="PHT76133.1"/>
    </source>
</evidence>
<evidence type="ECO:0000256" key="8">
    <source>
        <dbReference type="ARBA" id="ARBA00023310"/>
    </source>
</evidence>
<keyword evidence="3" id="KW-0813">Transport</keyword>
<organism evidence="9 10">
    <name type="scientific">Capsicum annuum</name>
    <name type="common">Capsicum pepper</name>
    <dbReference type="NCBI Taxonomy" id="4072"/>
    <lineage>
        <taxon>Eukaryota</taxon>
        <taxon>Viridiplantae</taxon>
        <taxon>Streptophyta</taxon>
        <taxon>Embryophyta</taxon>
        <taxon>Tracheophyta</taxon>
        <taxon>Spermatophyta</taxon>
        <taxon>Magnoliopsida</taxon>
        <taxon>eudicotyledons</taxon>
        <taxon>Gunneridae</taxon>
        <taxon>Pentapetalae</taxon>
        <taxon>asterids</taxon>
        <taxon>lamiids</taxon>
        <taxon>Solanales</taxon>
        <taxon>Solanaceae</taxon>
        <taxon>Solanoideae</taxon>
        <taxon>Capsiceae</taxon>
        <taxon>Capsicum</taxon>
    </lineage>
</organism>
<evidence type="ECO:0000256" key="7">
    <source>
        <dbReference type="ARBA" id="ARBA00023196"/>
    </source>
</evidence>
<dbReference type="GO" id="GO:0045259">
    <property type="term" value="C:proton-transporting ATP synthase complex"/>
    <property type="evidence" value="ECO:0007669"/>
    <property type="project" value="UniProtKB-KW"/>
</dbReference>
<keyword evidence="6" id="KW-0472">Membrane</keyword>
<keyword evidence="7" id="KW-0139">CF(1)</keyword>
<protein>
    <submittedName>
        <fullName evidence="9">Uncharacterized protein</fullName>
    </submittedName>
</protein>
<dbReference type="PANTHER" id="PTHR11693">
    <property type="entry name" value="ATP SYNTHASE GAMMA CHAIN"/>
    <property type="match status" value="1"/>
</dbReference>
<dbReference type="GO" id="GO:0015986">
    <property type="term" value="P:proton motive force-driven ATP synthesis"/>
    <property type="evidence" value="ECO:0000318"/>
    <property type="project" value="GO_Central"/>
</dbReference>
<keyword evidence="4" id="KW-0375">Hydrogen ion transport</keyword>
<evidence type="ECO:0000256" key="4">
    <source>
        <dbReference type="ARBA" id="ARBA00022781"/>
    </source>
</evidence>
<gene>
    <name evidence="9" type="ORF">T459_19655</name>
</gene>
<keyword evidence="8" id="KW-0066">ATP synthesis</keyword>
<dbReference type="Gene3D" id="1.10.287.80">
    <property type="entry name" value="ATP synthase, gamma subunit, helix hairpin domain"/>
    <property type="match status" value="1"/>
</dbReference>
<evidence type="ECO:0000256" key="5">
    <source>
        <dbReference type="ARBA" id="ARBA00023065"/>
    </source>
</evidence>